<organism evidence="3 4">
    <name type="scientific">Brassicogethes aeneus</name>
    <name type="common">Rape pollen beetle</name>
    <name type="synonym">Meligethes aeneus</name>
    <dbReference type="NCBI Taxonomy" id="1431903"/>
    <lineage>
        <taxon>Eukaryota</taxon>
        <taxon>Metazoa</taxon>
        <taxon>Ecdysozoa</taxon>
        <taxon>Arthropoda</taxon>
        <taxon>Hexapoda</taxon>
        <taxon>Insecta</taxon>
        <taxon>Pterygota</taxon>
        <taxon>Neoptera</taxon>
        <taxon>Endopterygota</taxon>
        <taxon>Coleoptera</taxon>
        <taxon>Polyphaga</taxon>
        <taxon>Cucujiformia</taxon>
        <taxon>Nitidulidae</taxon>
        <taxon>Meligethinae</taxon>
        <taxon>Brassicogethes</taxon>
    </lineage>
</organism>
<feature type="compositionally biased region" description="Polar residues" evidence="1">
    <location>
        <begin position="215"/>
        <end position="232"/>
    </location>
</feature>
<dbReference type="GO" id="GO:0005737">
    <property type="term" value="C:cytoplasm"/>
    <property type="evidence" value="ECO:0007669"/>
    <property type="project" value="TreeGrafter"/>
</dbReference>
<accession>A0A9P0FBD3</accession>
<dbReference type="PANTHER" id="PTHR45872:SF2">
    <property type="entry name" value="RHO GUANINE NUCLEOTIDE EXCHANGE FACTOR 2, ISOFORM D"/>
    <property type="match status" value="1"/>
</dbReference>
<feature type="compositionally biased region" description="Pro residues" evidence="1">
    <location>
        <begin position="498"/>
        <end position="512"/>
    </location>
</feature>
<feature type="region of interest" description="Disordered" evidence="1">
    <location>
        <begin position="445"/>
        <end position="519"/>
    </location>
</feature>
<feature type="region of interest" description="Disordered" evidence="1">
    <location>
        <begin position="300"/>
        <end position="428"/>
    </location>
</feature>
<dbReference type="InterPro" id="IPR036034">
    <property type="entry name" value="PDZ_sf"/>
</dbReference>
<dbReference type="SMART" id="SM00228">
    <property type="entry name" value="PDZ"/>
    <property type="match status" value="1"/>
</dbReference>
<name>A0A9P0FBD3_BRAAE</name>
<reference evidence="3" key="1">
    <citation type="submission" date="2021-12" db="EMBL/GenBank/DDBJ databases">
        <authorList>
            <person name="King R."/>
        </authorList>
    </citation>
    <scope>NUCLEOTIDE SEQUENCE</scope>
</reference>
<sequence>MENSTPPALPERRDFNTCVTTFSKNLLLYHLVWLEPAALSWCIPLKDTIDLSKKLKIDWTTPNNFTASVEANAACITTRNPVGPSLNGGGSHARRPSPGPGPPASPGGGVHRPTSLMDTPPPSAGGPISYPMVQVVVNKDDKGYGMKVTGDNPVYVQSVKEGGPAEKAGLHAGDKIIKVNGINVRSSTHTEVVNLIRAQTQVILTVQQRTFARLSQGSPSMHNRQSITNPQPVDNEKQSQLQRDKENYYRLMIEKEKNYVDTLRSKIAVSPDEKKIAELAKTEKNIETLEACLYKSLNEQSISSPSPSHSPIKYGNIPTTPNGNSGEPPPLPKRNLNMNKKKKGHHFNTIPSVSQCRSSQREVTSTPTSPIDLNMTFMQNEINANRTPTFGRRSMPYSRSSEPPREQPPPLPPRSTNPSSPLDPDAVNSINKQMSYPLVAFTSVLNQHSPNGPTHHRTKSSPESLSDLGGGATSGRLTTSESMNDLSRQDGNWERAPDTPPGTPPPPYPSPPTLRKDRSQDDGFILAEVGSGGLKVFIVTLLCLKF</sequence>
<dbReference type="EMBL" id="OV121132">
    <property type="protein sequence ID" value="CAH0546729.1"/>
    <property type="molecule type" value="Genomic_DNA"/>
</dbReference>
<feature type="region of interest" description="Disordered" evidence="1">
    <location>
        <begin position="80"/>
        <end position="128"/>
    </location>
</feature>
<dbReference type="GO" id="GO:0007186">
    <property type="term" value="P:G protein-coupled receptor signaling pathway"/>
    <property type="evidence" value="ECO:0007669"/>
    <property type="project" value="TreeGrafter"/>
</dbReference>
<gene>
    <name evidence="3" type="ORF">MELIAE_LOCUS836</name>
</gene>
<feature type="compositionally biased region" description="Basic and acidic residues" evidence="1">
    <location>
        <begin position="487"/>
        <end position="497"/>
    </location>
</feature>
<evidence type="ECO:0000259" key="2">
    <source>
        <dbReference type="PROSITE" id="PS50106"/>
    </source>
</evidence>
<dbReference type="Gene3D" id="2.30.42.10">
    <property type="match status" value="1"/>
</dbReference>
<dbReference type="GO" id="GO:0005085">
    <property type="term" value="F:guanyl-nucleotide exchange factor activity"/>
    <property type="evidence" value="ECO:0007669"/>
    <property type="project" value="TreeGrafter"/>
</dbReference>
<proteinExistence type="predicted"/>
<feature type="compositionally biased region" description="Polar residues" evidence="1">
    <location>
        <begin position="475"/>
        <end position="486"/>
    </location>
</feature>
<feature type="domain" description="PDZ" evidence="2">
    <location>
        <begin position="134"/>
        <end position="197"/>
    </location>
</feature>
<feature type="region of interest" description="Disordered" evidence="1">
    <location>
        <begin position="215"/>
        <end position="241"/>
    </location>
</feature>
<keyword evidence="4" id="KW-1185">Reference proteome</keyword>
<evidence type="ECO:0000313" key="4">
    <source>
        <dbReference type="Proteomes" id="UP001154078"/>
    </source>
</evidence>
<dbReference type="Pfam" id="PF00595">
    <property type="entry name" value="PDZ"/>
    <property type="match status" value="1"/>
</dbReference>
<feature type="compositionally biased region" description="Polar residues" evidence="1">
    <location>
        <begin position="349"/>
        <end position="388"/>
    </location>
</feature>
<dbReference type="SUPFAM" id="SSF50156">
    <property type="entry name" value="PDZ domain-like"/>
    <property type="match status" value="1"/>
</dbReference>
<dbReference type="PANTHER" id="PTHR45872">
    <property type="entry name" value="RHO GUANINE NUCLEOTIDE EXCHANGE FACTOR 2, ISOFORM D"/>
    <property type="match status" value="1"/>
</dbReference>
<protein>
    <recommendedName>
        <fullName evidence="2">PDZ domain-containing protein</fullName>
    </recommendedName>
</protein>
<dbReference type="AlphaFoldDB" id="A0A9P0FBD3"/>
<dbReference type="OrthoDB" id="2272012at2759"/>
<dbReference type="PROSITE" id="PS50106">
    <property type="entry name" value="PDZ"/>
    <property type="match status" value="1"/>
</dbReference>
<dbReference type="InterPro" id="IPR001478">
    <property type="entry name" value="PDZ"/>
</dbReference>
<feature type="compositionally biased region" description="Pro residues" evidence="1">
    <location>
        <begin position="406"/>
        <end position="415"/>
    </location>
</feature>
<dbReference type="Proteomes" id="UP001154078">
    <property type="component" value="Chromosome 1"/>
</dbReference>
<evidence type="ECO:0000313" key="3">
    <source>
        <dbReference type="EMBL" id="CAH0546729.1"/>
    </source>
</evidence>
<dbReference type="GO" id="GO:0001664">
    <property type="term" value="F:G protein-coupled receptor binding"/>
    <property type="evidence" value="ECO:0007669"/>
    <property type="project" value="TreeGrafter"/>
</dbReference>
<feature type="compositionally biased region" description="Low complexity" evidence="1">
    <location>
        <begin position="392"/>
        <end position="401"/>
    </location>
</feature>
<feature type="compositionally biased region" description="Low complexity" evidence="1">
    <location>
        <begin position="301"/>
        <end position="312"/>
    </location>
</feature>
<evidence type="ECO:0000256" key="1">
    <source>
        <dbReference type="SAM" id="MobiDB-lite"/>
    </source>
</evidence>